<dbReference type="Proteomes" id="UP000284676">
    <property type="component" value="Unassembled WGS sequence"/>
</dbReference>
<evidence type="ECO:0000256" key="1">
    <source>
        <dbReference type="ARBA" id="ARBA00023015"/>
    </source>
</evidence>
<dbReference type="InterPro" id="IPR046335">
    <property type="entry name" value="LacI/GalR-like_sensor"/>
</dbReference>
<gene>
    <name evidence="5" type="ORF">DW663_09920</name>
</gene>
<dbReference type="Gene3D" id="3.40.50.2300">
    <property type="match status" value="2"/>
</dbReference>
<dbReference type="PANTHER" id="PTHR30146:SF109">
    <property type="entry name" value="HTH-TYPE TRANSCRIPTIONAL REGULATOR GALS"/>
    <property type="match status" value="1"/>
</dbReference>
<dbReference type="Pfam" id="PF13377">
    <property type="entry name" value="Peripla_BP_3"/>
    <property type="match status" value="1"/>
</dbReference>
<keyword evidence="3" id="KW-0804">Transcription</keyword>
<proteinExistence type="predicted"/>
<evidence type="ECO:0000256" key="2">
    <source>
        <dbReference type="ARBA" id="ARBA00023125"/>
    </source>
</evidence>
<keyword evidence="1" id="KW-0805">Transcription regulation</keyword>
<dbReference type="CDD" id="cd01392">
    <property type="entry name" value="HTH_LacI"/>
    <property type="match status" value="1"/>
</dbReference>
<dbReference type="SMART" id="SM00354">
    <property type="entry name" value="HTH_LACI"/>
    <property type="match status" value="1"/>
</dbReference>
<dbReference type="SUPFAM" id="SSF53822">
    <property type="entry name" value="Periplasmic binding protein-like I"/>
    <property type="match status" value="1"/>
</dbReference>
<dbReference type="InterPro" id="IPR000843">
    <property type="entry name" value="HTH_LacI"/>
</dbReference>
<protein>
    <submittedName>
        <fullName evidence="5">LacI family transcriptional regulator</fullName>
    </submittedName>
</protein>
<dbReference type="Gene3D" id="1.10.260.40">
    <property type="entry name" value="lambda repressor-like DNA-binding domains"/>
    <property type="match status" value="1"/>
</dbReference>
<evidence type="ECO:0000313" key="6">
    <source>
        <dbReference type="Proteomes" id="UP000284676"/>
    </source>
</evidence>
<evidence type="ECO:0000259" key="4">
    <source>
        <dbReference type="PROSITE" id="PS50932"/>
    </source>
</evidence>
<comment type="caution">
    <text evidence="5">The sequence shown here is derived from an EMBL/GenBank/DDBJ whole genome shotgun (WGS) entry which is preliminary data.</text>
</comment>
<dbReference type="SUPFAM" id="SSF47413">
    <property type="entry name" value="lambda repressor-like DNA-binding domains"/>
    <property type="match status" value="1"/>
</dbReference>
<dbReference type="Pfam" id="PF00356">
    <property type="entry name" value="LacI"/>
    <property type="match status" value="1"/>
</dbReference>
<dbReference type="PROSITE" id="PS50932">
    <property type="entry name" value="HTH_LACI_2"/>
    <property type="match status" value="1"/>
</dbReference>
<dbReference type="CDD" id="cd06267">
    <property type="entry name" value="PBP1_LacI_sugar_binding-like"/>
    <property type="match status" value="1"/>
</dbReference>
<accession>A0A414PQ98</accession>
<dbReference type="GO" id="GO:0003700">
    <property type="term" value="F:DNA-binding transcription factor activity"/>
    <property type="evidence" value="ECO:0007669"/>
    <property type="project" value="TreeGrafter"/>
</dbReference>
<name>A0A414PQ98_FUSMR</name>
<dbReference type="EMBL" id="QRHL01000022">
    <property type="protein sequence ID" value="RHF70709.1"/>
    <property type="molecule type" value="Genomic_DNA"/>
</dbReference>
<keyword evidence="2" id="KW-0238">DNA-binding</keyword>
<dbReference type="InterPro" id="IPR010982">
    <property type="entry name" value="Lambda_DNA-bd_dom_sf"/>
</dbReference>
<dbReference type="RefSeq" id="WP_118234586.1">
    <property type="nucleotide sequence ID" value="NZ_JAQEHD010000013.1"/>
</dbReference>
<organism evidence="5 6">
    <name type="scientific">Fusobacterium mortiferum</name>
    <dbReference type="NCBI Taxonomy" id="850"/>
    <lineage>
        <taxon>Bacteria</taxon>
        <taxon>Fusobacteriati</taxon>
        <taxon>Fusobacteriota</taxon>
        <taxon>Fusobacteriia</taxon>
        <taxon>Fusobacteriales</taxon>
        <taxon>Fusobacteriaceae</taxon>
        <taxon>Fusobacterium</taxon>
    </lineage>
</organism>
<feature type="domain" description="HTH lacI-type" evidence="4">
    <location>
        <begin position="5"/>
        <end position="59"/>
    </location>
</feature>
<reference evidence="5 6" key="1">
    <citation type="submission" date="2018-08" db="EMBL/GenBank/DDBJ databases">
        <title>A genome reference for cultivated species of the human gut microbiota.</title>
        <authorList>
            <person name="Zou Y."/>
            <person name="Xue W."/>
            <person name="Luo G."/>
        </authorList>
    </citation>
    <scope>NUCLEOTIDE SEQUENCE [LARGE SCALE GENOMIC DNA]</scope>
    <source>
        <strain evidence="5 6">AM25-1</strain>
    </source>
</reference>
<evidence type="ECO:0000256" key="3">
    <source>
        <dbReference type="ARBA" id="ARBA00023163"/>
    </source>
</evidence>
<dbReference type="AlphaFoldDB" id="A0A414PQ98"/>
<dbReference type="GO" id="GO:0000976">
    <property type="term" value="F:transcription cis-regulatory region binding"/>
    <property type="evidence" value="ECO:0007669"/>
    <property type="project" value="TreeGrafter"/>
</dbReference>
<dbReference type="PANTHER" id="PTHR30146">
    <property type="entry name" value="LACI-RELATED TRANSCRIPTIONAL REPRESSOR"/>
    <property type="match status" value="1"/>
</dbReference>
<dbReference type="InterPro" id="IPR028082">
    <property type="entry name" value="Peripla_BP_I"/>
</dbReference>
<sequence length="343" mass="39374">MKKNITIKEVAKLSGYSTQTISRVINKDLKVKTETREKILRIIEECGYKPNFYAKSLVSKKNKNILILLKRKSGHKATIWTSTLVNEIILKNTRSDISILVEQYYKDEELEKSLLSKASTFIDGAIIFYEEKDDERIKLLEKNNIPFIIFGKSYDKKNIYVANDDFNSCYKATKYIIENIGEKIVFITGESLPMNEQRIEGIIKAYTEVNSDIQELKIERFINTSSEIKEIAKKYIYNLPECFFVNGDEKAIVLIRELFNNGIKVPNDVAVMGFDNLPVSEYTIPSLSTISLNYKKLAESLLKKIISLMEGGNEVTEEVESKLIIRESTKKLKKNQGGKDEEI</sequence>
<evidence type="ECO:0000313" key="5">
    <source>
        <dbReference type="EMBL" id="RHF70709.1"/>
    </source>
</evidence>